<evidence type="ECO:0000256" key="1">
    <source>
        <dbReference type="SAM" id="MobiDB-lite"/>
    </source>
</evidence>
<dbReference type="Proteomes" id="UP001219525">
    <property type="component" value="Unassembled WGS sequence"/>
</dbReference>
<sequence>MSVLPAPLWDETRTGQGDALRASSSTSPSSILFRPFLPRARARRRPPPALPPVLLNSILIDRRVKIAPIAPPAAVRCPPNLPKSLLHGRASGWDDDGNGNIVMDVFLARTRSRSWGLGVHFDTWIMRARRCCIAPHPARRSHFSSVAPRVLFGRWDACGSDVWQRVGGYAASSGAPALLSRKWCSVSSRSSCSGCSRRRRCTARSRRRSLKSFIGDIMPRHLPSPGPAPGFRTPVPALLAFPRAHRGGGDGDGRAVSATLNSTGLAMPDPESTGIAAPDTAVVATPPQAVPSPSLSRDSPASCA</sequence>
<name>A0AAD6URZ9_9AGAR</name>
<feature type="region of interest" description="Disordered" evidence="1">
    <location>
        <begin position="262"/>
        <end position="304"/>
    </location>
</feature>
<gene>
    <name evidence="2" type="ORF">GGX14DRAFT_600390</name>
</gene>
<protein>
    <submittedName>
        <fullName evidence="2">Uncharacterized protein</fullName>
    </submittedName>
</protein>
<dbReference type="EMBL" id="JARJCW010000131">
    <property type="protein sequence ID" value="KAJ7191572.1"/>
    <property type="molecule type" value="Genomic_DNA"/>
</dbReference>
<feature type="compositionally biased region" description="Low complexity" evidence="1">
    <location>
        <begin position="276"/>
        <end position="294"/>
    </location>
</feature>
<feature type="compositionally biased region" description="Polar residues" evidence="1">
    <location>
        <begin position="295"/>
        <end position="304"/>
    </location>
</feature>
<evidence type="ECO:0000313" key="3">
    <source>
        <dbReference type="Proteomes" id="UP001219525"/>
    </source>
</evidence>
<accession>A0AAD6URZ9</accession>
<proteinExistence type="predicted"/>
<feature type="region of interest" description="Disordered" evidence="1">
    <location>
        <begin position="1"/>
        <end position="28"/>
    </location>
</feature>
<keyword evidence="3" id="KW-1185">Reference proteome</keyword>
<organism evidence="2 3">
    <name type="scientific">Mycena pura</name>
    <dbReference type="NCBI Taxonomy" id="153505"/>
    <lineage>
        <taxon>Eukaryota</taxon>
        <taxon>Fungi</taxon>
        <taxon>Dikarya</taxon>
        <taxon>Basidiomycota</taxon>
        <taxon>Agaricomycotina</taxon>
        <taxon>Agaricomycetes</taxon>
        <taxon>Agaricomycetidae</taxon>
        <taxon>Agaricales</taxon>
        <taxon>Marasmiineae</taxon>
        <taxon>Mycenaceae</taxon>
        <taxon>Mycena</taxon>
    </lineage>
</organism>
<evidence type="ECO:0000313" key="2">
    <source>
        <dbReference type="EMBL" id="KAJ7191572.1"/>
    </source>
</evidence>
<comment type="caution">
    <text evidence="2">The sequence shown here is derived from an EMBL/GenBank/DDBJ whole genome shotgun (WGS) entry which is preliminary data.</text>
</comment>
<reference evidence="2" key="1">
    <citation type="submission" date="2023-03" db="EMBL/GenBank/DDBJ databases">
        <title>Massive genome expansion in bonnet fungi (Mycena s.s.) driven by repeated elements and novel gene families across ecological guilds.</title>
        <authorList>
            <consortium name="Lawrence Berkeley National Laboratory"/>
            <person name="Harder C.B."/>
            <person name="Miyauchi S."/>
            <person name="Viragh M."/>
            <person name="Kuo A."/>
            <person name="Thoen E."/>
            <person name="Andreopoulos B."/>
            <person name="Lu D."/>
            <person name="Skrede I."/>
            <person name="Drula E."/>
            <person name="Henrissat B."/>
            <person name="Morin E."/>
            <person name="Kohler A."/>
            <person name="Barry K."/>
            <person name="LaButti K."/>
            <person name="Morin E."/>
            <person name="Salamov A."/>
            <person name="Lipzen A."/>
            <person name="Mereny Z."/>
            <person name="Hegedus B."/>
            <person name="Baldrian P."/>
            <person name="Stursova M."/>
            <person name="Weitz H."/>
            <person name="Taylor A."/>
            <person name="Grigoriev I.V."/>
            <person name="Nagy L.G."/>
            <person name="Martin F."/>
            <person name="Kauserud H."/>
        </authorList>
    </citation>
    <scope>NUCLEOTIDE SEQUENCE</scope>
    <source>
        <strain evidence="2">9144</strain>
    </source>
</reference>
<dbReference type="AlphaFoldDB" id="A0AAD6URZ9"/>